<keyword evidence="3" id="KW-0238">DNA-binding</keyword>
<feature type="non-terminal residue" evidence="6">
    <location>
        <position position="276"/>
    </location>
</feature>
<organism evidence="6">
    <name type="scientific">marine sediment metagenome</name>
    <dbReference type="NCBI Taxonomy" id="412755"/>
    <lineage>
        <taxon>unclassified sequences</taxon>
        <taxon>metagenomes</taxon>
        <taxon>ecological metagenomes</taxon>
    </lineage>
</organism>
<dbReference type="InterPro" id="IPR036390">
    <property type="entry name" value="WH_DNA-bd_sf"/>
</dbReference>
<dbReference type="SUPFAM" id="SSF53850">
    <property type="entry name" value="Periplasmic binding protein-like II"/>
    <property type="match status" value="1"/>
</dbReference>
<comment type="similarity">
    <text evidence="1">Belongs to the LysR transcriptional regulatory family.</text>
</comment>
<name>X1I172_9ZZZZ</name>
<evidence type="ECO:0000256" key="4">
    <source>
        <dbReference type="ARBA" id="ARBA00023163"/>
    </source>
</evidence>
<dbReference type="InterPro" id="IPR005119">
    <property type="entry name" value="LysR_subst-bd"/>
</dbReference>
<keyword evidence="4" id="KW-0804">Transcription</keyword>
<dbReference type="Gene3D" id="1.10.10.10">
    <property type="entry name" value="Winged helix-like DNA-binding domain superfamily/Winged helix DNA-binding domain"/>
    <property type="match status" value="1"/>
</dbReference>
<evidence type="ECO:0000313" key="6">
    <source>
        <dbReference type="EMBL" id="GAH51308.1"/>
    </source>
</evidence>
<dbReference type="Pfam" id="PF03466">
    <property type="entry name" value="LysR_substrate"/>
    <property type="match status" value="1"/>
</dbReference>
<dbReference type="InterPro" id="IPR036388">
    <property type="entry name" value="WH-like_DNA-bd_sf"/>
</dbReference>
<evidence type="ECO:0000256" key="2">
    <source>
        <dbReference type="ARBA" id="ARBA00023015"/>
    </source>
</evidence>
<dbReference type="GO" id="GO:0000976">
    <property type="term" value="F:transcription cis-regulatory region binding"/>
    <property type="evidence" value="ECO:0007669"/>
    <property type="project" value="TreeGrafter"/>
</dbReference>
<comment type="caution">
    <text evidence="6">The sequence shown here is derived from an EMBL/GenBank/DDBJ whole genome shotgun (WGS) entry which is preliminary data.</text>
</comment>
<dbReference type="SUPFAM" id="SSF46785">
    <property type="entry name" value="Winged helix' DNA-binding domain"/>
    <property type="match status" value="1"/>
</dbReference>
<evidence type="ECO:0000256" key="3">
    <source>
        <dbReference type="ARBA" id="ARBA00023125"/>
    </source>
</evidence>
<evidence type="ECO:0000259" key="5">
    <source>
        <dbReference type="PROSITE" id="PS50931"/>
    </source>
</evidence>
<dbReference type="Pfam" id="PF00126">
    <property type="entry name" value="HTH_1"/>
    <property type="match status" value="1"/>
</dbReference>
<dbReference type="GO" id="GO:0003700">
    <property type="term" value="F:DNA-binding transcription factor activity"/>
    <property type="evidence" value="ECO:0007669"/>
    <property type="project" value="InterPro"/>
</dbReference>
<keyword evidence="2" id="KW-0805">Transcription regulation</keyword>
<gene>
    <name evidence="6" type="ORF">S03H2_39769</name>
</gene>
<dbReference type="Gene3D" id="3.40.190.10">
    <property type="entry name" value="Periplasmic binding protein-like II"/>
    <property type="match status" value="2"/>
</dbReference>
<dbReference type="PANTHER" id="PTHR30126:SF40">
    <property type="entry name" value="HTH-TYPE TRANSCRIPTIONAL REGULATOR GLTR"/>
    <property type="match status" value="1"/>
</dbReference>
<feature type="non-terminal residue" evidence="6">
    <location>
        <position position="1"/>
    </location>
</feature>
<accession>X1I172</accession>
<sequence>VSQASDLLFLSQPTVCLHIKTLERGFGIKLVHIKKQRVTLTEAGEALLPYAKELYQQAKSAEMCLQTLREEVLRIGVALTLSATIISVAGKFRELFPNTKVKIKEGPSYQIVEETSDMQHDLAVVARLNYGNHRLETIEVSDGERMIFIASPNDPLSQKDELELADLNGHPLILPAEKSATREVLLQKLKEQKVEPVIIAEVDNPERVKSLVGMGKGVALVLEASVEDELPGGKLIVLPFKEDIRIGVDILVHRDNPLHSMGNRFVSLVRETYKKP</sequence>
<dbReference type="AlphaFoldDB" id="X1I172"/>
<protein>
    <recommendedName>
        <fullName evidence="5">HTH lysR-type domain-containing protein</fullName>
    </recommendedName>
</protein>
<evidence type="ECO:0000256" key="1">
    <source>
        <dbReference type="ARBA" id="ARBA00009437"/>
    </source>
</evidence>
<dbReference type="PANTHER" id="PTHR30126">
    <property type="entry name" value="HTH-TYPE TRANSCRIPTIONAL REGULATOR"/>
    <property type="match status" value="1"/>
</dbReference>
<reference evidence="6" key="1">
    <citation type="journal article" date="2014" name="Front. Microbiol.">
        <title>High frequency of phylogenetically diverse reductive dehalogenase-homologous genes in deep subseafloor sedimentary metagenomes.</title>
        <authorList>
            <person name="Kawai M."/>
            <person name="Futagami T."/>
            <person name="Toyoda A."/>
            <person name="Takaki Y."/>
            <person name="Nishi S."/>
            <person name="Hori S."/>
            <person name="Arai W."/>
            <person name="Tsubouchi T."/>
            <person name="Morono Y."/>
            <person name="Uchiyama I."/>
            <person name="Ito T."/>
            <person name="Fujiyama A."/>
            <person name="Inagaki F."/>
            <person name="Takami H."/>
        </authorList>
    </citation>
    <scope>NUCLEOTIDE SEQUENCE</scope>
    <source>
        <strain evidence="6">Expedition CK06-06</strain>
    </source>
</reference>
<dbReference type="CDD" id="cd05466">
    <property type="entry name" value="PBP2_LTTR_substrate"/>
    <property type="match status" value="1"/>
</dbReference>
<dbReference type="InterPro" id="IPR000847">
    <property type="entry name" value="LysR_HTH_N"/>
</dbReference>
<dbReference type="PROSITE" id="PS50931">
    <property type="entry name" value="HTH_LYSR"/>
    <property type="match status" value="1"/>
</dbReference>
<proteinExistence type="inferred from homology"/>
<feature type="domain" description="HTH lysR-type" evidence="5">
    <location>
        <begin position="1"/>
        <end position="41"/>
    </location>
</feature>
<dbReference type="EMBL" id="BARU01024615">
    <property type="protein sequence ID" value="GAH51308.1"/>
    <property type="molecule type" value="Genomic_DNA"/>
</dbReference>